<dbReference type="SMART" id="SM00460">
    <property type="entry name" value="TGc"/>
    <property type="match status" value="1"/>
</dbReference>
<dbReference type="Pfam" id="PF01841">
    <property type="entry name" value="Transglut_core"/>
    <property type="match status" value="1"/>
</dbReference>
<accession>A0AAV2PJD5</accession>
<dbReference type="InterPro" id="IPR002931">
    <property type="entry name" value="Transglutaminase-like"/>
</dbReference>
<dbReference type="EMBL" id="CAXKWB010000018">
    <property type="protein sequence ID" value="CAL4058650.1"/>
    <property type="molecule type" value="Genomic_DNA"/>
</dbReference>
<dbReference type="PANTHER" id="PTHR11590:SF40">
    <property type="entry name" value="HEMOCYTE PROTEIN-GLUTAMINE GAMMA-GLUTAMYLTRANSFERASE-LIKE PROTEIN"/>
    <property type="match status" value="1"/>
</dbReference>
<feature type="active site" evidence="2">
    <location>
        <position position="379"/>
    </location>
</feature>
<dbReference type="InterPro" id="IPR001102">
    <property type="entry name" value="Transglutaminase_N"/>
</dbReference>
<dbReference type="Gene3D" id="3.90.260.10">
    <property type="entry name" value="Transglutaminase-like"/>
    <property type="match status" value="1"/>
</dbReference>
<dbReference type="InterPro" id="IPR008958">
    <property type="entry name" value="Transglutaminase_C"/>
</dbReference>
<dbReference type="InterPro" id="IPR013808">
    <property type="entry name" value="Transglutaminase_AS"/>
</dbReference>
<dbReference type="InterPro" id="IPR013783">
    <property type="entry name" value="Ig-like_fold"/>
</dbReference>
<feature type="active site" evidence="2">
    <location>
        <position position="402"/>
    </location>
</feature>
<evidence type="ECO:0000259" key="3">
    <source>
        <dbReference type="SMART" id="SM00460"/>
    </source>
</evidence>
<dbReference type="SUPFAM" id="SSF54001">
    <property type="entry name" value="Cysteine proteinases"/>
    <property type="match status" value="1"/>
</dbReference>
<dbReference type="GO" id="GO:0003810">
    <property type="term" value="F:protein-glutamine gamma-glutamyltransferase activity"/>
    <property type="evidence" value="ECO:0007669"/>
    <property type="project" value="InterPro"/>
</dbReference>
<sequence>MSEILFDNLRAENNRRRAADNREIIFMEEEDASNDIDAVEGLPKVISVDLQARSNALKCNCERFELVERKDGRSVIIRRGATLTLDVTLNTSPDLKTDHKLGLIFSFGQNPNVPNGTQVKLDVTGEQTFNPDTSLWDVRLVTQTGDTLTLEVHVPAHVMVGIWSLSIEASLQSNPKDKHVYQPEETMYILFNPWNKDDDVYMPDDEERNEYVLNDIGKIWRGNWRKNKARDWNYGQFDDAVLPACMYLMENAGLRPENRGDVVLVSRAISKMVNANDESGVVYGRWDGDYKDGKGPSHWTGSIAILEQYMTRGRPVKYGQCWVFSGVVNTVCRALGIPCRPVTNMRSAHDTDMSLTIDKFLNEKGTHILDISEKVWNFHVWNDVWMARHDLPEGNGGWQAIDATPQERSNGIFQCGPASQTAIKFGRTELNYDVNFLVGEVNADVITWQQDPKEKLGFRKIRENVDDVGRELITKAPGGMAFGDQDKQIINDLYKAPEGTEANKQMLKTAASKSRTGRVAFDFPDQPVEDVEFTLEDIEEVPIGDDFSVTATAKNMSDSTRTIWMKICSSSEYYTGVRAERIKWVANNITLKAGEEEQFTLHVSYAEYFDKLVEYGMMMVFSVCHVEETKQVWFKDDAFQVKKPMVDIELPSTAAAGKSMLVSLSFTNPIDRPLTRCSVTVDGPGLTRPKTVQLKDVAAKGEMRYEMKVYPKRGGRRTIIAAFNSRELVDLTGSQNVDVIEA</sequence>
<dbReference type="InterPro" id="IPR014756">
    <property type="entry name" value="Ig_E-set"/>
</dbReference>
<name>A0AAV2PJD5_MEGNR</name>
<organism evidence="4 5">
    <name type="scientific">Meganyctiphanes norvegica</name>
    <name type="common">Northern krill</name>
    <name type="synonym">Thysanopoda norvegica</name>
    <dbReference type="NCBI Taxonomy" id="48144"/>
    <lineage>
        <taxon>Eukaryota</taxon>
        <taxon>Metazoa</taxon>
        <taxon>Ecdysozoa</taxon>
        <taxon>Arthropoda</taxon>
        <taxon>Crustacea</taxon>
        <taxon>Multicrustacea</taxon>
        <taxon>Malacostraca</taxon>
        <taxon>Eumalacostraca</taxon>
        <taxon>Eucarida</taxon>
        <taxon>Euphausiacea</taxon>
        <taxon>Euphausiidae</taxon>
        <taxon>Meganyctiphanes</taxon>
    </lineage>
</organism>
<dbReference type="Pfam" id="PF00927">
    <property type="entry name" value="Transglut_C"/>
    <property type="match status" value="2"/>
</dbReference>
<dbReference type="PIRSF" id="PIRSF000459">
    <property type="entry name" value="TGM_EBP42"/>
    <property type="match status" value="1"/>
</dbReference>
<dbReference type="InterPro" id="IPR038765">
    <property type="entry name" value="Papain-like_cys_pep_sf"/>
</dbReference>
<gene>
    <name evidence="4" type="ORF">MNOR_LOCUS94</name>
</gene>
<protein>
    <recommendedName>
        <fullName evidence="3">Transglutaminase-like domain-containing protein</fullName>
    </recommendedName>
</protein>
<dbReference type="Gene3D" id="2.60.40.10">
    <property type="entry name" value="Immunoglobulins"/>
    <property type="match status" value="3"/>
</dbReference>
<evidence type="ECO:0000256" key="2">
    <source>
        <dbReference type="PIRSR" id="PIRSR000459-1"/>
    </source>
</evidence>
<dbReference type="InterPro" id="IPR036985">
    <property type="entry name" value="Transglutaminase-like_sf"/>
</dbReference>
<dbReference type="SUPFAM" id="SSF49309">
    <property type="entry name" value="Transglutaminase, two C-terminal domains"/>
    <property type="match status" value="2"/>
</dbReference>
<dbReference type="AlphaFoldDB" id="A0AAV2PJD5"/>
<feature type="domain" description="Transglutaminase-like" evidence="3">
    <location>
        <begin position="313"/>
        <end position="405"/>
    </location>
</feature>
<dbReference type="FunFam" id="2.60.40.10:FF:000171">
    <property type="entry name" value="protein-glutamine gamma-glutamyltransferase 6"/>
    <property type="match status" value="1"/>
</dbReference>
<feature type="active site" evidence="2">
    <location>
        <position position="321"/>
    </location>
</feature>
<proteinExistence type="inferred from homology"/>
<dbReference type="SUPFAM" id="SSF81296">
    <property type="entry name" value="E set domains"/>
    <property type="match status" value="1"/>
</dbReference>
<dbReference type="FunFam" id="2.60.40.10:FF:000090">
    <property type="entry name" value="Protein-glutamine gamma-glutamyltransferase 2"/>
    <property type="match status" value="1"/>
</dbReference>
<comment type="similarity">
    <text evidence="1">Belongs to the transglutaminase superfamily. Transglutaminase family.</text>
</comment>
<reference evidence="4 5" key="1">
    <citation type="submission" date="2024-05" db="EMBL/GenBank/DDBJ databases">
        <authorList>
            <person name="Wallberg A."/>
        </authorList>
    </citation>
    <scope>NUCLEOTIDE SEQUENCE [LARGE SCALE GENOMIC DNA]</scope>
</reference>
<dbReference type="FunFam" id="3.90.260.10:FF:000002">
    <property type="entry name" value="Erythrocyte membrane protein band 4.2"/>
    <property type="match status" value="1"/>
</dbReference>
<keyword evidence="5" id="KW-1185">Reference proteome</keyword>
<dbReference type="Pfam" id="PF00868">
    <property type="entry name" value="Transglut_N"/>
    <property type="match status" value="1"/>
</dbReference>
<dbReference type="InterPro" id="IPR050779">
    <property type="entry name" value="Transglutaminase"/>
</dbReference>
<comment type="caution">
    <text evidence="4">The sequence shown here is derived from an EMBL/GenBank/DDBJ whole genome shotgun (WGS) entry which is preliminary data.</text>
</comment>
<dbReference type="InterPro" id="IPR023608">
    <property type="entry name" value="Transglutaminase_animal"/>
</dbReference>
<evidence type="ECO:0000313" key="5">
    <source>
        <dbReference type="Proteomes" id="UP001497623"/>
    </source>
</evidence>
<dbReference type="PANTHER" id="PTHR11590">
    <property type="entry name" value="PROTEIN-GLUTAMINE GAMMA-GLUTAMYLTRANSFERASE"/>
    <property type="match status" value="1"/>
</dbReference>
<evidence type="ECO:0000256" key="1">
    <source>
        <dbReference type="ARBA" id="ARBA00005968"/>
    </source>
</evidence>
<evidence type="ECO:0000313" key="4">
    <source>
        <dbReference type="EMBL" id="CAL4058650.1"/>
    </source>
</evidence>
<dbReference type="InterPro" id="IPR036238">
    <property type="entry name" value="Transglutaminase_C_sf"/>
</dbReference>
<dbReference type="PROSITE" id="PS00547">
    <property type="entry name" value="TRANSGLUTAMINASES"/>
    <property type="match status" value="1"/>
</dbReference>
<dbReference type="Proteomes" id="UP001497623">
    <property type="component" value="Unassembled WGS sequence"/>
</dbReference>